<gene>
    <name evidence="2" type="ORF">J8273_0853</name>
</gene>
<dbReference type="AlphaFoldDB" id="A0A8J6B7R3"/>
<dbReference type="Proteomes" id="UP000717585">
    <property type="component" value="Unassembled WGS sequence"/>
</dbReference>
<evidence type="ECO:0000256" key="1">
    <source>
        <dbReference type="SAM" id="MobiDB-lite"/>
    </source>
</evidence>
<reference evidence="2" key="1">
    <citation type="submission" date="2021-05" db="EMBL/GenBank/DDBJ databases">
        <title>A free-living protist that lacks canonical eukaryotic 1 DNA replication and segregation systems.</title>
        <authorList>
            <person name="Salas-Leiva D.E."/>
            <person name="Tromer E.C."/>
            <person name="Curtis B.A."/>
            <person name="Jerlstrom-Hultqvist J."/>
            <person name="Kolisko M."/>
            <person name="Yi Z."/>
            <person name="Salas-Leiva J.S."/>
            <person name="Gallot-Lavallee L."/>
            <person name="Kops G.J.P.L."/>
            <person name="Archibald J.M."/>
            <person name="Simpson A.G.B."/>
            <person name="Roger A.J."/>
        </authorList>
    </citation>
    <scope>NUCLEOTIDE SEQUENCE</scope>
    <source>
        <strain evidence="2">BICM</strain>
    </source>
</reference>
<sequence>MQNSPYIYGTGGRTYASSPARFTSQALPAESPFWRELSDRQRALDALKRELEHVSPIKASHPLNHMQRVLDSAPPTQSPQKSPHTSPVFSSPSRQRAPTPPPMERPSAGIDSSFVSVISAMQEQSAQMARLIEGQQALYSAISDKQGMSRLDRIEAVVSALDARVSALEQAWGGSGQGHESG</sequence>
<protein>
    <submittedName>
        <fullName evidence="2">Uncharacterized protein</fullName>
    </submittedName>
</protein>
<dbReference type="EMBL" id="JAHDYR010000002">
    <property type="protein sequence ID" value="KAG9397368.1"/>
    <property type="molecule type" value="Genomic_DNA"/>
</dbReference>
<proteinExistence type="predicted"/>
<feature type="compositionally biased region" description="Polar residues" evidence="1">
    <location>
        <begin position="74"/>
        <end position="96"/>
    </location>
</feature>
<evidence type="ECO:0000313" key="2">
    <source>
        <dbReference type="EMBL" id="KAG9397368.1"/>
    </source>
</evidence>
<accession>A0A8J6B7R3</accession>
<keyword evidence="3" id="KW-1185">Reference proteome</keyword>
<comment type="caution">
    <text evidence="2">The sequence shown here is derived from an EMBL/GenBank/DDBJ whole genome shotgun (WGS) entry which is preliminary data.</text>
</comment>
<evidence type="ECO:0000313" key="3">
    <source>
        <dbReference type="Proteomes" id="UP000717585"/>
    </source>
</evidence>
<organism evidence="2 3">
    <name type="scientific">Carpediemonas membranifera</name>
    <dbReference type="NCBI Taxonomy" id="201153"/>
    <lineage>
        <taxon>Eukaryota</taxon>
        <taxon>Metamonada</taxon>
        <taxon>Carpediemonas-like organisms</taxon>
        <taxon>Carpediemonas</taxon>
    </lineage>
</organism>
<feature type="region of interest" description="Disordered" evidence="1">
    <location>
        <begin position="55"/>
        <end position="111"/>
    </location>
</feature>
<name>A0A8J6B7R3_9EUKA</name>